<feature type="transmembrane region" description="Helical" evidence="1">
    <location>
        <begin position="100"/>
        <end position="125"/>
    </location>
</feature>
<accession>A0ABY6YFL3</accession>
<name>A0ABY6YFL3_9ACTN</name>
<proteinExistence type="predicted"/>
<keyword evidence="1" id="KW-0812">Transmembrane</keyword>
<dbReference type="Proteomes" id="UP001156498">
    <property type="component" value="Chromosome"/>
</dbReference>
<reference evidence="2 3" key="1">
    <citation type="journal article" date="2013" name="Int. J. Syst. Evol. Microbiol.">
        <title>Description of Streptomonospora sediminis sp. nov. and Streptomonospora nanhaiensis sp. nov., and reclassification of Nocardiopsis arabia Hozzein &amp; Goodfellow 2008 as Streptomonospora arabica comb. nov. and emended description of the genus Streptomonospora.</title>
        <authorList>
            <person name="Zhang D.F."/>
            <person name="Pan H.Q."/>
            <person name="He J."/>
            <person name="Zhang X.M."/>
            <person name="Zhang Y.G."/>
            <person name="Klenk H.P."/>
            <person name="Hu J.C."/>
            <person name="Li W.J."/>
        </authorList>
    </citation>
    <scope>NUCLEOTIDE SEQUENCE [LARGE SCALE GENOMIC DNA]</scope>
    <source>
        <strain evidence="2 3">12A09</strain>
    </source>
</reference>
<feature type="transmembrane region" description="Helical" evidence="1">
    <location>
        <begin position="145"/>
        <end position="161"/>
    </location>
</feature>
<dbReference type="RefSeq" id="WP_267944833.1">
    <property type="nucleotide sequence ID" value="NZ_CP113264.1"/>
</dbReference>
<keyword evidence="3" id="KW-1185">Reference proteome</keyword>
<dbReference type="EMBL" id="CP113264">
    <property type="protein sequence ID" value="WAE71030.1"/>
    <property type="molecule type" value="Genomic_DNA"/>
</dbReference>
<organism evidence="2 3">
    <name type="scientific">Streptomonospora nanhaiensis</name>
    <dbReference type="NCBI Taxonomy" id="1323731"/>
    <lineage>
        <taxon>Bacteria</taxon>
        <taxon>Bacillati</taxon>
        <taxon>Actinomycetota</taxon>
        <taxon>Actinomycetes</taxon>
        <taxon>Streptosporangiales</taxon>
        <taxon>Nocardiopsidaceae</taxon>
        <taxon>Streptomonospora</taxon>
    </lineage>
</organism>
<keyword evidence="1" id="KW-1133">Transmembrane helix</keyword>
<sequence>MDAYEQQLRRALRWYPRHYRESRGEEIVATALELRAPGATTVDRAELRGLALAGVRTRLRERPPLWAWAGYRLFGSRLPYRYRMWARDDATGRWFAVRRFAWGLVALMAVMAACAPLAVGGALYAGVGPGGGEYTVGPMPKAAESLLAVGGLWLSLFVFRLDRGSVLARHGFAPGAEPPAGADRHHG</sequence>
<gene>
    <name evidence="2" type="ORF">OUQ99_17490</name>
</gene>
<evidence type="ECO:0000256" key="1">
    <source>
        <dbReference type="SAM" id="Phobius"/>
    </source>
</evidence>
<evidence type="ECO:0000313" key="3">
    <source>
        <dbReference type="Proteomes" id="UP001156498"/>
    </source>
</evidence>
<evidence type="ECO:0000313" key="2">
    <source>
        <dbReference type="EMBL" id="WAE71030.1"/>
    </source>
</evidence>
<keyword evidence="1" id="KW-0472">Membrane</keyword>
<protein>
    <submittedName>
        <fullName evidence="2">DUF5313 family protein</fullName>
    </submittedName>
</protein>